<sequence length="230" mass="26534">MTIVYENEFLCSMTLSTILTCSQQETLDPGFVLLGTRQKGVPVILRELVLLGGFDLVSPSFTVRDVITELSGQRPTSCRTEMDNKYKYEVTKSNAVVNENRSGDNRMNLISSILQTSILLYCTILSTFVYQTIGGYIYANNNLMDKLTFTKPCPEDDYRFHNATGNFLCVVPTAKLCFKLCQKFGCTEWYYMSFIPSGSNEIKDYHRCRCFPEYRFCFYNAVPRRYRNFD</sequence>
<keyword evidence="1" id="KW-0472">Membrane</keyword>
<dbReference type="Proteomes" id="UP000279833">
    <property type="component" value="Unassembled WGS sequence"/>
</dbReference>
<keyword evidence="3" id="KW-1185">Reference proteome</keyword>
<proteinExistence type="predicted"/>
<feature type="transmembrane region" description="Helical" evidence="1">
    <location>
        <begin position="118"/>
        <end position="139"/>
    </location>
</feature>
<dbReference type="WBParaSite" id="SCUD_0000805501-mRNA-1">
    <property type="protein sequence ID" value="SCUD_0000805501-mRNA-1"/>
    <property type="gene ID" value="SCUD_0000805501"/>
</dbReference>
<reference evidence="2 3" key="2">
    <citation type="submission" date="2018-11" db="EMBL/GenBank/DDBJ databases">
        <authorList>
            <consortium name="Pathogen Informatics"/>
        </authorList>
    </citation>
    <scope>NUCLEOTIDE SEQUENCE [LARGE SCALE GENOMIC DNA]</scope>
    <source>
        <strain evidence="2">Dakar</strain>
        <strain evidence="3">Dakar, Senegal</strain>
    </source>
</reference>
<evidence type="ECO:0000313" key="4">
    <source>
        <dbReference type="WBParaSite" id="SCUD_0000805501-mRNA-1"/>
    </source>
</evidence>
<dbReference type="AlphaFoldDB" id="A0A183JZ97"/>
<evidence type="ECO:0000313" key="2">
    <source>
        <dbReference type="EMBL" id="VDP29038.1"/>
    </source>
</evidence>
<gene>
    <name evidence="2" type="ORF">SCUD_LOCUS8055</name>
</gene>
<dbReference type="EMBL" id="UZAK01032583">
    <property type="protein sequence ID" value="VDP29038.1"/>
    <property type="molecule type" value="Genomic_DNA"/>
</dbReference>
<keyword evidence="1" id="KW-1133">Transmembrane helix</keyword>
<organism evidence="4">
    <name type="scientific">Schistosoma curassoni</name>
    <dbReference type="NCBI Taxonomy" id="6186"/>
    <lineage>
        <taxon>Eukaryota</taxon>
        <taxon>Metazoa</taxon>
        <taxon>Spiralia</taxon>
        <taxon>Lophotrochozoa</taxon>
        <taxon>Platyhelminthes</taxon>
        <taxon>Trematoda</taxon>
        <taxon>Digenea</taxon>
        <taxon>Strigeidida</taxon>
        <taxon>Schistosomatoidea</taxon>
        <taxon>Schistosomatidae</taxon>
        <taxon>Schistosoma</taxon>
    </lineage>
</organism>
<reference evidence="4" key="1">
    <citation type="submission" date="2016-06" db="UniProtKB">
        <authorList>
            <consortium name="WormBaseParasite"/>
        </authorList>
    </citation>
    <scope>IDENTIFICATION</scope>
</reference>
<keyword evidence="1" id="KW-0812">Transmembrane</keyword>
<accession>A0A183JZ97</accession>
<evidence type="ECO:0000313" key="3">
    <source>
        <dbReference type="Proteomes" id="UP000279833"/>
    </source>
</evidence>
<name>A0A183JZ97_9TREM</name>
<evidence type="ECO:0000256" key="1">
    <source>
        <dbReference type="SAM" id="Phobius"/>
    </source>
</evidence>
<protein>
    <submittedName>
        <fullName evidence="4">Amiloride-sensitive sodium channel</fullName>
    </submittedName>
</protein>